<feature type="transmembrane region" description="Helical" evidence="1">
    <location>
        <begin position="33"/>
        <end position="53"/>
    </location>
</feature>
<dbReference type="AlphaFoldDB" id="A0A7S4B471"/>
<reference evidence="2" key="1">
    <citation type="submission" date="2021-01" db="EMBL/GenBank/DDBJ databases">
        <authorList>
            <person name="Corre E."/>
            <person name="Pelletier E."/>
            <person name="Niang G."/>
            <person name="Scheremetjew M."/>
            <person name="Finn R."/>
            <person name="Kale V."/>
            <person name="Holt S."/>
            <person name="Cochrane G."/>
            <person name="Meng A."/>
            <person name="Brown T."/>
            <person name="Cohen L."/>
        </authorList>
    </citation>
    <scope>NUCLEOTIDE SEQUENCE</scope>
    <source>
        <strain evidence="2">CCMP645</strain>
    </source>
</reference>
<feature type="transmembrane region" description="Helical" evidence="1">
    <location>
        <begin position="376"/>
        <end position="396"/>
    </location>
</feature>
<gene>
    <name evidence="2" type="ORF">PCAR00345_LOCUS6013</name>
</gene>
<protein>
    <submittedName>
        <fullName evidence="2">Uncharacterized protein</fullName>
    </submittedName>
</protein>
<keyword evidence="1" id="KW-0812">Transmembrane</keyword>
<dbReference type="EMBL" id="HBIZ01010192">
    <property type="protein sequence ID" value="CAE0753426.1"/>
    <property type="molecule type" value="Transcribed_RNA"/>
</dbReference>
<sequence>MSSLIATTLSASNPVLCLGFLDFFPYPDSLASTMAIDFLVGIAQAACLILPMYGFAASFGRFAFCPAPADTVDLIHIPLFLHGFSRRMLLLPLVMSPFASQVMMMKDMPAFDASTFNNMLDRVQSIAKALDEDLPRSPVLSHPCEEDLRRLECDGASCLSQLGASALSPDCARLIFSEEPPRPTPQPMLVPMPSPMPMPQMMRSPLDLFSGLAQRFVNSRPEMEVEISVQDGEGNEWQLSGSPPFSASLLPPEISRIFSEFPIGFAGLFAEPMRPQMAMAAERASASDHPCAAEMERCRTDHDGTTDRLVIQQCLIEHLDDLSPQCSCFVHQMAPASELAQGRSAAAPVVHALPERVERVVRITPMGMDMPHEHHMQHASCMLFMPLLVLAIALLVRRCLVLCFPSKPVFAAVVPPAASTINTVEPLTCIPIAPELKPEIKVSTETPKA</sequence>
<name>A0A7S4B471_CHRCT</name>
<keyword evidence="1" id="KW-0472">Membrane</keyword>
<evidence type="ECO:0000256" key="1">
    <source>
        <dbReference type="SAM" id="Phobius"/>
    </source>
</evidence>
<keyword evidence="1" id="KW-1133">Transmembrane helix</keyword>
<proteinExistence type="predicted"/>
<accession>A0A7S4B471</accession>
<evidence type="ECO:0000313" key="2">
    <source>
        <dbReference type="EMBL" id="CAE0753426.1"/>
    </source>
</evidence>
<organism evidence="2">
    <name type="scientific">Chrysotila carterae</name>
    <name type="common">Marine alga</name>
    <name type="synonym">Syracosphaera carterae</name>
    <dbReference type="NCBI Taxonomy" id="13221"/>
    <lineage>
        <taxon>Eukaryota</taxon>
        <taxon>Haptista</taxon>
        <taxon>Haptophyta</taxon>
        <taxon>Prymnesiophyceae</taxon>
        <taxon>Isochrysidales</taxon>
        <taxon>Isochrysidaceae</taxon>
        <taxon>Chrysotila</taxon>
    </lineage>
</organism>